<comment type="caution">
    <text evidence="9">The sequence shown here is derived from an EMBL/GenBank/DDBJ whole genome shotgun (WGS) entry which is preliminary data.</text>
</comment>
<evidence type="ECO:0000256" key="6">
    <source>
        <dbReference type="ARBA" id="ARBA00023136"/>
    </source>
</evidence>
<dbReference type="InterPro" id="IPR051393">
    <property type="entry name" value="ABC_transporter_permease"/>
</dbReference>
<feature type="domain" description="ABC transmembrane type-1" evidence="8">
    <location>
        <begin position="76"/>
        <end position="293"/>
    </location>
</feature>
<comment type="similarity">
    <text evidence="7">Belongs to the binding-protein-dependent transport system permease family.</text>
</comment>
<feature type="transmembrane region" description="Helical" evidence="7">
    <location>
        <begin position="164"/>
        <end position="184"/>
    </location>
</feature>
<dbReference type="PROSITE" id="PS50928">
    <property type="entry name" value="ABC_TM1"/>
    <property type="match status" value="1"/>
</dbReference>
<gene>
    <name evidence="9" type="ORF">IAB36_05280</name>
</gene>
<dbReference type="Proteomes" id="UP000886749">
    <property type="component" value="Unassembled WGS sequence"/>
</dbReference>
<feature type="transmembrane region" description="Helical" evidence="7">
    <location>
        <begin position="81"/>
        <end position="101"/>
    </location>
</feature>
<dbReference type="PANTHER" id="PTHR30193:SF37">
    <property type="entry name" value="INNER MEMBRANE ABC TRANSPORTER PERMEASE PROTEIN YCJO"/>
    <property type="match status" value="1"/>
</dbReference>
<feature type="transmembrane region" description="Helical" evidence="7">
    <location>
        <begin position="272"/>
        <end position="292"/>
    </location>
</feature>
<dbReference type="GO" id="GO:0055085">
    <property type="term" value="P:transmembrane transport"/>
    <property type="evidence" value="ECO:0007669"/>
    <property type="project" value="InterPro"/>
</dbReference>
<dbReference type="PANTHER" id="PTHR30193">
    <property type="entry name" value="ABC TRANSPORTER PERMEASE PROTEIN"/>
    <property type="match status" value="1"/>
</dbReference>
<keyword evidence="3" id="KW-1003">Cell membrane</keyword>
<reference evidence="9" key="1">
    <citation type="submission" date="2020-10" db="EMBL/GenBank/DDBJ databases">
        <authorList>
            <person name="Gilroy R."/>
        </authorList>
    </citation>
    <scope>NUCLEOTIDE SEQUENCE</scope>
    <source>
        <strain evidence="9">CHK184-25365</strain>
    </source>
</reference>
<name>A0A9D1DCQ2_9FIRM</name>
<evidence type="ECO:0000256" key="3">
    <source>
        <dbReference type="ARBA" id="ARBA00022475"/>
    </source>
</evidence>
<reference evidence="9" key="2">
    <citation type="journal article" date="2021" name="PeerJ">
        <title>Extensive microbial diversity within the chicken gut microbiome revealed by metagenomics and culture.</title>
        <authorList>
            <person name="Gilroy R."/>
            <person name="Ravi A."/>
            <person name="Getino M."/>
            <person name="Pursley I."/>
            <person name="Horton D.L."/>
            <person name="Alikhan N.F."/>
            <person name="Baker D."/>
            <person name="Gharbi K."/>
            <person name="Hall N."/>
            <person name="Watson M."/>
            <person name="Adriaenssens E.M."/>
            <person name="Foster-Nyarko E."/>
            <person name="Jarju S."/>
            <person name="Secka A."/>
            <person name="Antonio M."/>
            <person name="Oren A."/>
            <person name="Chaudhuri R.R."/>
            <person name="La Ragione R."/>
            <person name="Hildebrand F."/>
            <person name="Pallen M.J."/>
        </authorList>
    </citation>
    <scope>NUCLEOTIDE SEQUENCE</scope>
    <source>
        <strain evidence="9">CHK184-25365</strain>
    </source>
</reference>
<keyword evidence="5 7" id="KW-1133">Transmembrane helix</keyword>
<feature type="transmembrane region" description="Helical" evidence="7">
    <location>
        <begin position="215"/>
        <end position="236"/>
    </location>
</feature>
<comment type="subcellular location">
    <subcellularLocation>
        <location evidence="1 7">Cell membrane</location>
        <topology evidence="1 7">Multi-pass membrane protein</topology>
    </subcellularLocation>
</comment>
<dbReference type="AlphaFoldDB" id="A0A9D1DCQ2"/>
<feature type="transmembrane region" description="Helical" evidence="7">
    <location>
        <begin position="113"/>
        <end position="133"/>
    </location>
</feature>
<dbReference type="InterPro" id="IPR000515">
    <property type="entry name" value="MetI-like"/>
</dbReference>
<proteinExistence type="inferred from homology"/>
<evidence type="ECO:0000256" key="7">
    <source>
        <dbReference type="RuleBase" id="RU363032"/>
    </source>
</evidence>
<dbReference type="GO" id="GO:0005886">
    <property type="term" value="C:plasma membrane"/>
    <property type="evidence" value="ECO:0007669"/>
    <property type="project" value="UniProtKB-SubCell"/>
</dbReference>
<protein>
    <submittedName>
        <fullName evidence="9">Sugar ABC transporter permease</fullName>
    </submittedName>
</protein>
<evidence type="ECO:0000256" key="4">
    <source>
        <dbReference type="ARBA" id="ARBA00022692"/>
    </source>
</evidence>
<dbReference type="SUPFAM" id="SSF161098">
    <property type="entry name" value="MetI-like"/>
    <property type="match status" value="1"/>
</dbReference>
<keyword evidence="4 7" id="KW-0812">Transmembrane</keyword>
<evidence type="ECO:0000259" key="8">
    <source>
        <dbReference type="PROSITE" id="PS50928"/>
    </source>
</evidence>
<keyword evidence="2 7" id="KW-0813">Transport</keyword>
<evidence type="ECO:0000256" key="5">
    <source>
        <dbReference type="ARBA" id="ARBA00022989"/>
    </source>
</evidence>
<keyword evidence="6 7" id="KW-0472">Membrane</keyword>
<evidence type="ECO:0000313" key="10">
    <source>
        <dbReference type="Proteomes" id="UP000886749"/>
    </source>
</evidence>
<sequence>MATKQKHKLSRAARQEERAGLLFILAPIVGFLCFMLFPICFSIVLSFQSWTGIGEMRFVGFQNFIELFTTDTFWYSLGNTFFYLIGIPIGMVIALFLAMGMNRKIPGVRILRTAYYVPVVSSLVAVAVLWNQIYTQNGLLNNVLHSLFGIDGPAWLYDAGTVKWAIIIFTVWKGVGGTTVLYLAGLQNINRSYYEAAEIDGASGWKRFTRITFPLLTPISFYIIITTIIGGLQIYVEISVLATNARDFTKSAITVVYYIYDVTFNQMAGARMGYGAAISWVLTIIILIVTLIQFKVQNRWVYSAE</sequence>
<organism evidence="9 10">
    <name type="scientific">Candidatus Egerieicola pullicola</name>
    <dbReference type="NCBI Taxonomy" id="2840775"/>
    <lineage>
        <taxon>Bacteria</taxon>
        <taxon>Bacillati</taxon>
        <taxon>Bacillota</taxon>
        <taxon>Clostridia</taxon>
        <taxon>Eubacteriales</taxon>
        <taxon>Oscillospiraceae</taxon>
        <taxon>Oscillospiraceae incertae sedis</taxon>
        <taxon>Candidatus Egerieicola</taxon>
    </lineage>
</organism>
<dbReference type="EMBL" id="DVGY01000116">
    <property type="protein sequence ID" value="HIR41221.1"/>
    <property type="molecule type" value="Genomic_DNA"/>
</dbReference>
<evidence type="ECO:0000256" key="2">
    <source>
        <dbReference type="ARBA" id="ARBA00022448"/>
    </source>
</evidence>
<evidence type="ECO:0000256" key="1">
    <source>
        <dbReference type="ARBA" id="ARBA00004651"/>
    </source>
</evidence>
<dbReference type="InterPro" id="IPR035906">
    <property type="entry name" value="MetI-like_sf"/>
</dbReference>
<dbReference type="CDD" id="cd06261">
    <property type="entry name" value="TM_PBP2"/>
    <property type="match status" value="1"/>
</dbReference>
<dbReference type="Gene3D" id="1.10.3720.10">
    <property type="entry name" value="MetI-like"/>
    <property type="match status" value="1"/>
</dbReference>
<evidence type="ECO:0000313" key="9">
    <source>
        <dbReference type="EMBL" id="HIR41221.1"/>
    </source>
</evidence>
<dbReference type="Pfam" id="PF00528">
    <property type="entry name" value="BPD_transp_1"/>
    <property type="match status" value="1"/>
</dbReference>
<feature type="transmembrane region" description="Helical" evidence="7">
    <location>
        <begin position="21"/>
        <end position="47"/>
    </location>
</feature>
<accession>A0A9D1DCQ2</accession>